<feature type="domain" description="NADP-dependent oxidoreductase" evidence="1">
    <location>
        <begin position="27"/>
        <end position="215"/>
    </location>
</feature>
<dbReference type="InterPro" id="IPR023210">
    <property type="entry name" value="NADP_OxRdtase_dom"/>
</dbReference>
<sequence length="320" mass="36250">MTETLRRNSAGLPVRTLGRTGLEVSIIGFGGGHFVRPHIDEKLSIRMVRMGIDAGLTFMDTAWEYGEGESERRMGLALKGNRDQVTLMTKVCARDSKTAEVQLHDSLRRLQTDVIDVWQFHEINYDNDPELIFREGGAIETALAARQAGKVRFIGFTGHKSPHILKKMLDRDFDWDTCQLPINLMDAHYRSFQKEILPELNRRNIGAIGMKCLGGRGQPITELDLTADQCRRFSLTLSISTLVCGIESLENLEQDLNIARNFKPMGNEEKQELLDHVYEESVDGRHEWFKSTQHFDSQYHRDQHGFPPIGHASTVTAKGG</sequence>
<protein>
    <submittedName>
        <fullName evidence="2">Aldo-keto reductase YhdN</fullName>
        <ecNumber evidence="2">1.1.1.-</ecNumber>
    </submittedName>
</protein>
<dbReference type="PANTHER" id="PTHR43312">
    <property type="entry name" value="D-THREO-ALDOSE 1-DEHYDROGENASE"/>
    <property type="match status" value="1"/>
</dbReference>
<accession>A0A2Z4AI96</accession>
<dbReference type="KEGG" id="mtar:DF168_02183"/>
<dbReference type="CDD" id="cd19100">
    <property type="entry name" value="AKR_unchar"/>
    <property type="match status" value="1"/>
</dbReference>
<dbReference type="Pfam" id="PF00248">
    <property type="entry name" value="Aldo_ket_red"/>
    <property type="match status" value="1"/>
</dbReference>
<dbReference type="AlphaFoldDB" id="A0A2Z4AI96"/>
<name>A0A2Z4AI96_9BACT</name>
<reference evidence="2 3" key="1">
    <citation type="submission" date="2018-06" db="EMBL/GenBank/DDBJ databases">
        <title>Draft Genome Sequence of a Novel Marine Bacterium Related to the Verrucomicrobia.</title>
        <authorList>
            <person name="Vosseberg J."/>
            <person name="Martijn J."/>
            <person name="Ettema T.J.G."/>
        </authorList>
    </citation>
    <scope>NUCLEOTIDE SEQUENCE [LARGE SCALE GENOMIC DNA]</scope>
    <source>
        <strain evidence="2">TARA_B100001123</strain>
    </source>
</reference>
<evidence type="ECO:0000259" key="1">
    <source>
        <dbReference type="Pfam" id="PF00248"/>
    </source>
</evidence>
<proteinExistence type="predicted"/>
<evidence type="ECO:0000313" key="3">
    <source>
        <dbReference type="Proteomes" id="UP000247465"/>
    </source>
</evidence>
<dbReference type="EMBL" id="CP029803">
    <property type="protein sequence ID" value="AWT60958.1"/>
    <property type="molecule type" value="Genomic_DNA"/>
</dbReference>
<dbReference type="Proteomes" id="UP000247465">
    <property type="component" value="Chromosome"/>
</dbReference>
<organism evidence="2 3">
    <name type="scientific">Candidatus Moanibacter tarae</name>
    <dbReference type="NCBI Taxonomy" id="2200854"/>
    <lineage>
        <taxon>Bacteria</taxon>
        <taxon>Pseudomonadati</taxon>
        <taxon>Verrucomicrobiota</taxon>
        <taxon>Opitutia</taxon>
        <taxon>Puniceicoccales</taxon>
        <taxon>Puniceicoccales incertae sedis</taxon>
        <taxon>Candidatus Moanibacter</taxon>
    </lineage>
</organism>
<dbReference type="GO" id="GO:0016491">
    <property type="term" value="F:oxidoreductase activity"/>
    <property type="evidence" value="ECO:0007669"/>
    <property type="project" value="UniProtKB-KW"/>
</dbReference>
<dbReference type="PANTHER" id="PTHR43312:SF1">
    <property type="entry name" value="NADP-DEPENDENT OXIDOREDUCTASE DOMAIN-CONTAINING PROTEIN"/>
    <property type="match status" value="1"/>
</dbReference>
<dbReference type="SUPFAM" id="SSF51430">
    <property type="entry name" value="NAD(P)-linked oxidoreductase"/>
    <property type="match status" value="1"/>
</dbReference>
<dbReference type="EC" id="1.1.1.-" evidence="2"/>
<evidence type="ECO:0000313" key="2">
    <source>
        <dbReference type="EMBL" id="AWT60958.1"/>
    </source>
</evidence>
<dbReference type="Gene3D" id="3.20.20.100">
    <property type="entry name" value="NADP-dependent oxidoreductase domain"/>
    <property type="match status" value="1"/>
</dbReference>
<dbReference type="InterPro" id="IPR036812">
    <property type="entry name" value="NAD(P)_OxRdtase_dom_sf"/>
</dbReference>
<gene>
    <name evidence="2" type="primary">yhdN_7</name>
    <name evidence="2" type="ORF">DF168_02183</name>
</gene>
<keyword evidence="2" id="KW-0560">Oxidoreductase</keyword>
<dbReference type="InterPro" id="IPR053135">
    <property type="entry name" value="AKR2_Oxidoreductase"/>
</dbReference>